<keyword evidence="3" id="KW-1185">Reference proteome</keyword>
<dbReference type="CDD" id="cd06588">
    <property type="entry name" value="PhnB_like"/>
    <property type="match status" value="1"/>
</dbReference>
<reference evidence="2 3" key="1">
    <citation type="journal article" date="2011" name="Appl. Environ. Microbiol.">
        <title>Methanogenic archaea isolated from Taiwan's Chelungpu fault.</title>
        <authorList>
            <person name="Wu S.Y."/>
            <person name="Lai M.C."/>
        </authorList>
    </citation>
    <scope>NUCLEOTIDE SEQUENCE [LARGE SCALE GENOMIC DNA]</scope>
    <source>
        <strain evidence="2 3">St545Mb</strain>
    </source>
</reference>
<gene>
    <name evidence="2" type="ORF">PV02_10600</name>
</gene>
<dbReference type="AlphaFoldDB" id="A0AAE3HCE7"/>
<evidence type="ECO:0000313" key="3">
    <source>
        <dbReference type="Proteomes" id="UP001206983"/>
    </source>
</evidence>
<dbReference type="Gene3D" id="3.10.180.10">
    <property type="entry name" value="2,3-Dihydroxybiphenyl 1,2-Dioxygenase, domain 1"/>
    <property type="match status" value="1"/>
</dbReference>
<dbReference type="Pfam" id="PF06983">
    <property type="entry name" value="3-dmu-9_3-mt"/>
    <property type="match status" value="1"/>
</dbReference>
<feature type="domain" description="PhnB-like" evidence="1">
    <location>
        <begin position="6"/>
        <end position="132"/>
    </location>
</feature>
<dbReference type="Proteomes" id="UP001206983">
    <property type="component" value="Unassembled WGS sequence"/>
</dbReference>
<dbReference type="SUPFAM" id="SSF54593">
    <property type="entry name" value="Glyoxalase/Bleomycin resistance protein/Dihydroxybiphenyl dioxygenase"/>
    <property type="match status" value="1"/>
</dbReference>
<dbReference type="EMBL" id="JTEO01000006">
    <property type="protein sequence ID" value="MCQ6963534.1"/>
    <property type="molecule type" value="Genomic_DNA"/>
</dbReference>
<organism evidence="2 3">
    <name type="scientific">Methanolobus chelungpuianus</name>
    <dbReference type="NCBI Taxonomy" id="502115"/>
    <lineage>
        <taxon>Archaea</taxon>
        <taxon>Methanobacteriati</taxon>
        <taxon>Methanobacteriota</taxon>
        <taxon>Stenosarchaea group</taxon>
        <taxon>Methanomicrobia</taxon>
        <taxon>Methanosarcinales</taxon>
        <taxon>Methanosarcinaceae</taxon>
        <taxon>Methanolobus</taxon>
    </lineage>
</organism>
<dbReference type="PANTHER" id="PTHR33990:SF1">
    <property type="entry name" value="PROTEIN YJDN"/>
    <property type="match status" value="1"/>
</dbReference>
<accession>A0AAE3HCE7</accession>
<evidence type="ECO:0000313" key="2">
    <source>
        <dbReference type="EMBL" id="MCQ6963534.1"/>
    </source>
</evidence>
<sequence length="143" mass="16065">MSVEAYINFNGNCSEAVEFYTEVFGTEEPEIMYFKDAPEDMGFPLTEENRDLVLHTSLEIEGSTVMFSDVPPGMSLIVGNNIGLVISSNDMSRIRSMFSKLKPAGTVVMDLQETFWSKLYGAVTDKFGVTWQFNHYSEEAGLF</sequence>
<protein>
    <submittedName>
        <fullName evidence="2">Glyoxalase</fullName>
    </submittedName>
</protein>
<dbReference type="InterPro" id="IPR029068">
    <property type="entry name" value="Glyas_Bleomycin-R_OHBP_Dase"/>
</dbReference>
<dbReference type="RefSeq" id="WP_256623420.1">
    <property type="nucleotide sequence ID" value="NZ_JTEO01000006.1"/>
</dbReference>
<proteinExistence type="predicted"/>
<evidence type="ECO:0000259" key="1">
    <source>
        <dbReference type="Pfam" id="PF06983"/>
    </source>
</evidence>
<dbReference type="PANTHER" id="PTHR33990">
    <property type="entry name" value="PROTEIN YJDN-RELATED"/>
    <property type="match status" value="1"/>
</dbReference>
<name>A0AAE3HCE7_9EURY</name>
<dbReference type="InterPro" id="IPR028973">
    <property type="entry name" value="PhnB-like"/>
</dbReference>
<comment type="caution">
    <text evidence="2">The sequence shown here is derived from an EMBL/GenBank/DDBJ whole genome shotgun (WGS) entry which is preliminary data.</text>
</comment>